<feature type="region of interest" description="Disordered" evidence="1">
    <location>
        <begin position="1"/>
        <end position="31"/>
    </location>
</feature>
<feature type="region of interest" description="Disordered" evidence="1">
    <location>
        <begin position="369"/>
        <end position="494"/>
    </location>
</feature>
<evidence type="ECO:0008006" key="4">
    <source>
        <dbReference type="Google" id="ProtNLM"/>
    </source>
</evidence>
<feature type="compositionally biased region" description="Polar residues" evidence="1">
    <location>
        <begin position="450"/>
        <end position="460"/>
    </location>
</feature>
<accession>A0ABU9RJN4</accession>
<reference evidence="2 3" key="1">
    <citation type="submission" date="2024-01" db="EMBL/GenBank/DDBJ databases">
        <title>The diversity of rhizobia nodulating Mimosa spp. in eleven states of Brazil covering several biomes is determined by host plant, location, and edaphic factors.</title>
        <authorList>
            <person name="Rouws L."/>
            <person name="Barauna A."/>
            <person name="Beukes C."/>
            <person name="De Faria S.M."/>
            <person name="Gross E."/>
            <person name="Dos Reis Junior F.B."/>
            <person name="Simon M."/>
            <person name="Maluk M."/>
            <person name="Odee D.W."/>
            <person name="Kenicer G."/>
            <person name="Young J.P.W."/>
            <person name="Reis V.M."/>
            <person name="Zilli J."/>
            <person name="James E.K."/>
        </authorList>
    </citation>
    <scope>NUCLEOTIDE SEQUENCE [LARGE SCALE GENOMIC DNA]</scope>
    <source>
        <strain evidence="2 3">JPY167</strain>
    </source>
</reference>
<keyword evidence="3" id="KW-1185">Reference proteome</keyword>
<sequence length="494" mass="53978">MSWPQRRTPSAKRRLATLPRPPQPAGRGSRRSRYLKIMRRASCTLMLAASLGSPLAAFAQAPRYAFAVVANALTSQSEEASAQRLIDAIGRDPQIAFTVYDGNLKGARETCADHLYEQRHDLLDASRAPLVFVPGERDWVTCGMNGSGAYDPAERLDFLRQNFFSDPNALGQTPLTLTRESEVSRFRPYRENVRWQLGDTVFIGLNVPDGNNHYLNAGGRNGEFEDRVIANGFWLEHAAEYAKRRNARAIVIFMQGNAMPEHYERPDRFAWLRFHRAPRDGYLELRRSLVKLAEIFRGQIIVVNTDDSKLAHGFTIDQPLRNDKGAKIENVTRIAFSLRDPLTQWLQVDADMARRTPLRVSVHDVPKHLPLLPVQPSPFTPGAGSSPAMPEMPEVSSMPDVTEIPGMPQSPDVAPATPGASGTAVPPALPPSGNGMLVPAWPTQGGQNGLNGRNDANGQNGLDGANSGENSSGNVLPPVQLQPPGAPASGGFAH</sequence>
<protein>
    <recommendedName>
        <fullName evidence="4">Transmembrane protein</fullName>
    </recommendedName>
</protein>
<evidence type="ECO:0000256" key="1">
    <source>
        <dbReference type="SAM" id="MobiDB-lite"/>
    </source>
</evidence>
<dbReference type="EMBL" id="JAYMRV010000001">
    <property type="protein sequence ID" value="MEM5420245.1"/>
    <property type="molecule type" value="Genomic_DNA"/>
</dbReference>
<gene>
    <name evidence="2" type="ORF">VSR73_04085</name>
</gene>
<proteinExistence type="predicted"/>
<name>A0ABU9RJN4_9BURK</name>
<dbReference type="Proteomes" id="UP001489897">
    <property type="component" value="Unassembled WGS sequence"/>
</dbReference>
<organism evidence="2 3">
    <name type="scientific">Paraburkholderia ferrariae</name>
    <dbReference type="NCBI Taxonomy" id="386056"/>
    <lineage>
        <taxon>Bacteria</taxon>
        <taxon>Pseudomonadati</taxon>
        <taxon>Pseudomonadota</taxon>
        <taxon>Betaproteobacteria</taxon>
        <taxon>Burkholderiales</taxon>
        <taxon>Burkholderiaceae</taxon>
        <taxon>Paraburkholderia</taxon>
    </lineage>
</organism>
<comment type="caution">
    <text evidence="2">The sequence shown here is derived from an EMBL/GenBank/DDBJ whole genome shotgun (WGS) entry which is preliminary data.</text>
</comment>
<evidence type="ECO:0000313" key="3">
    <source>
        <dbReference type="Proteomes" id="UP001489897"/>
    </source>
</evidence>
<evidence type="ECO:0000313" key="2">
    <source>
        <dbReference type="EMBL" id="MEM5420245.1"/>
    </source>
</evidence>